<dbReference type="EMBL" id="CADCWO010000234">
    <property type="protein sequence ID" value="CAA9588933.1"/>
    <property type="molecule type" value="Genomic_DNA"/>
</dbReference>
<protein>
    <recommendedName>
        <fullName evidence="1">DUF6888 domain-containing protein</fullName>
    </recommendedName>
</protein>
<organism evidence="2">
    <name type="scientific">uncultured Synechococcales cyanobacterium</name>
    <dbReference type="NCBI Taxonomy" id="1936017"/>
    <lineage>
        <taxon>Bacteria</taxon>
        <taxon>Bacillati</taxon>
        <taxon>Cyanobacteriota</taxon>
        <taxon>Cyanophyceae</taxon>
        <taxon>Synechococcales</taxon>
        <taxon>environmental samples</taxon>
    </lineage>
</organism>
<name>A0A6J4VWA6_9CYAN</name>
<evidence type="ECO:0000313" key="2">
    <source>
        <dbReference type="EMBL" id="CAA9588933.1"/>
    </source>
</evidence>
<gene>
    <name evidence="2" type="ORF">AVDCRST_MAG81-4514</name>
</gene>
<dbReference type="InterPro" id="IPR054181">
    <property type="entry name" value="DUF6888"/>
</dbReference>
<dbReference type="Pfam" id="PF21828">
    <property type="entry name" value="DUF6888"/>
    <property type="match status" value="1"/>
</dbReference>
<proteinExistence type="predicted"/>
<sequence length="62" mass="7098">MASIVSQLQGFYRLCHRLANAIDPSWQYKAIDFVRMNERNESLLLLGHDLESEIKSSGGYQP</sequence>
<feature type="domain" description="DUF6888" evidence="1">
    <location>
        <begin position="6"/>
        <end position="58"/>
    </location>
</feature>
<evidence type="ECO:0000259" key="1">
    <source>
        <dbReference type="Pfam" id="PF21828"/>
    </source>
</evidence>
<accession>A0A6J4VWA6</accession>
<dbReference type="AlphaFoldDB" id="A0A6J4VWA6"/>
<reference evidence="2" key="1">
    <citation type="submission" date="2020-02" db="EMBL/GenBank/DDBJ databases">
        <authorList>
            <person name="Meier V. D."/>
        </authorList>
    </citation>
    <scope>NUCLEOTIDE SEQUENCE</scope>
    <source>
        <strain evidence="2">AVDCRST_MAG81</strain>
    </source>
</reference>